<protein>
    <recommendedName>
        <fullName evidence="1">Fatty acyl-CoA reductase</fullName>
        <ecNumber evidence="1">1.2.1.84</ecNumber>
    </recommendedName>
</protein>
<dbReference type="EMBL" id="KK853638">
    <property type="protein sequence ID" value="KDR02968.1"/>
    <property type="molecule type" value="Genomic_DNA"/>
</dbReference>
<accession>A0A067QF35</accession>
<dbReference type="AlphaFoldDB" id="A0A067QF35"/>
<dbReference type="EC" id="1.2.1.84" evidence="1"/>
<dbReference type="GO" id="GO:0035336">
    <property type="term" value="P:long-chain fatty-acyl-CoA metabolic process"/>
    <property type="evidence" value="ECO:0007669"/>
    <property type="project" value="TreeGrafter"/>
</dbReference>
<comment type="similarity">
    <text evidence="1">Belongs to the fatty acyl-CoA reductase family.</text>
</comment>
<dbReference type="Proteomes" id="UP000027135">
    <property type="component" value="Unassembled WGS sequence"/>
</dbReference>
<sequence>MECEGETAVQQLFHGAGVFVTGGTGFLGNALLEKLLRSCPGVRTIFILVRPKKGKTQEERFSGLFEAPVFESMKKACPNYMTKVRAVAGDCGLPGLGLGEADRELLCQEVRVVFHIAATVRFDEKLKTAVHINVRSTKHLLELARHMPHLKSFIHVSSAFAQCPIKHIEEKFYPVPLQCQEVLQLVDLLDEDVLSIMTPM</sequence>
<dbReference type="InterPro" id="IPR013120">
    <property type="entry name" value="FAR_NAD-bd"/>
</dbReference>
<dbReference type="Gene3D" id="3.40.50.720">
    <property type="entry name" value="NAD(P)-binding Rossmann-like Domain"/>
    <property type="match status" value="1"/>
</dbReference>
<feature type="domain" description="Thioester reductase (TE)" evidence="2">
    <location>
        <begin position="20"/>
        <end position="177"/>
    </location>
</feature>
<comment type="catalytic activity">
    <reaction evidence="1">
        <text>a long-chain fatty acyl-CoA + 2 NADPH + 2 H(+) = a long-chain primary fatty alcohol + 2 NADP(+) + CoA</text>
        <dbReference type="Rhea" id="RHEA:52716"/>
        <dbReference type="ChEBI" id="CHEBI:15378"/>
        <dbReference type="ChEBI" id="CHEBI:57287"/>
        <dbReference type="ChEBI" id="CHEBI:57783"/>
        <dbReference type="ChEBI" id="CHEBI:58349"/>
        <dbReference type="ChEBI" id="CHEBI:77396"/>
        <dbReference type="ChEBI" id="CHEBI:83139"/>
        <dbReference type="EC" id="1.2.1.84"/>
    </reaction>
</comment>
<keyword evidence="1" id="KW-0443">Lipid metabolism</keyword>
<dbReference type="GO" id="GO:0080019">
    <property type="term" value="F:alcohol-forming very long-chain fatty acyl-CoA reductase activity"/>
    <property type="evidence" value="ECO:0007669"/>
    <property type="project" value="InterPro"/>
</dbReference>
<keyword evidence="1" id="KW-0444">Lipid biosynthesis</keyword>
<keyword evidence="1" id="KW-0560">Oxidoreductase</keyword>
<gene>
    <name evidence="3" type="ORF">L798_04276</name>
</gene>
<evidence type="ECO:0000313" key="4">
    <source>
        <dbReference type="Proteomes" id="UP000027135"/>
    </source>
</evidence>
<dbReference type="eggNOG" id="KOG1221">
    <property type="taxonomic scope" value="Eukaryota"/>
</dbReference>
<dbReference type="PANTHER" id="PTHR11011:SF60">
    <property type="entry name" value="FATTY ACYL-COA REDUCTASE-RELATED"/>
    <property type="match status" value="1"/>
</dbReference>
<keyword evidence="4" id="KW-1185">Reference proteome</keyword>
<comment type="function">
    <text evidence="1">Catalyzes the reduction of fatty acyl-CoA to fatty alcohols.</text>
</comment>
<dbReference type="Pfam" id="PF07993">
    <property type="entry name" value="NAD_binding_4"/>
    <property type="match status" value="1"/>
</dbReference>
<dbReference type="InterPro" id="IPR036291">
    <property type="entry name" value="NAD(P)-bd_dom_sf"/>
</dbReference>
<dbReference type="PANTHER" id="PTHR11011">
    <property type="entry name" value="MALE STERILITY PROTEIN 2-RELATED"/>
    <property type="match status" value="1"/>
</dbReference>
<keyword evidence="1" id="KW-0521">NADP</keyword>
<reference evidence="3 4" key="1">
    <citation type="journal article" date="2014" name="Nat. Commun.">
        <title>Molecular traces of alternative social organization in a termite genome.</title>
        <authorList>
            <person name="Terrapon N."/>
            <person name="Li C."/>
            <person name="Robertson H.M."/>
            <person name="Ji L."/>
            <person name="Meng X."/>
            <person name="Booth W."/>
            <person name="Chen Z."/>
            <person name="Childers C.P."/>
            <person name="Glastad K.M."/>
            <person name="Gokhale K."/>
            <person name="Gowin J."/>
            <person name="Gronenberg W."/>
            <person name="Hermansen R.A."/>
            <person name="Hu H."/>
            <person name="Hunt B.G."/>
            <person name="Huylmans A.K."/>
            <person name="Khalil S.M."/>
            <person name="Mitchell R.D."/>
            <person name="Munoz-Torres M.C."/>
            <person name="Mustard J.A."/>
            <person name="Pan H."/>
            <person name="Reese J.T."/>
            <person name="Scharf M.E."/>
            <person name="Sun F."/>
            <person name="Vogel H."/>
            <person name="Xiao J."/>
            <person name="Yang W."/>
            <person name="Yang Z."/>
            <person name="Yang Z."/>
            <person name="Zhou J."/>
            <person name="Zhu J."/>
            <person name="Brent C.S."/>
            <person name="Elsik C.G."/>
            <person name="Goodisman M.A."/>
            <person name="Liberles D.A."/>
            <person name="Roe R.M."/>
            <person name="Vargo E.L."/>
            <person name="Vilcinskas A."/>
            <person name="Wang J."/>
            <person name="Bornberg-Bauer E."/>
            <person name="Korb J."/>
            <person name="Zhang G."/>
            <person name="Liebig J."/>
        </authorList>
    </citation>
    <scope>NUCLEOTIDE SEQUENCE [LARGE SCALE GENOMIC DNA]</scope>
    <source>
        <tissue evidence="3">Whole organism</tissue>
    </source>
</reference>
<dbReference type="GO" id="GO:0005777">
    <property type="term" value="C:peroxisome"/>
    <property type="evidence" value="ECO:0007669"/>
    <property type="project" value="TreeGrafter"/>
</dbReference>
<organism evidence="3 4">
    <name type="scientific">Zootermopsis nevadensis</name>
    <name type="common">Dampwood termite</name>
    <dbReference type="NCBI Taxonomy" id="136037"/>
    <lineage>
        <taxon>Eukaryota</taxon>
        <taxon>Metazoa</taxon>
        <taxon>Ecdysozoa</taxon>
        <taxon>Arthropoda</taxon>
        <taxon>Hexapoda</taxon>
        <taxon>Insecta</taxon>
        <taxon>Pterygota</taxon>
        <taxon>Neoptera</taxon>
        <taxon>Polyneoptera</taxon>
        <taxon>Dictyoptera</taxon>
        <taxon>Blattodea</taxon>
        <taxon>Blattoidea</taxon>
        <taxon>Termitoidae</taxon>
        <taxon>Termopsidae</taxon>
        <taxon>Zootermopsis</taxon>
    </lineage>
</organism>
<dbReference type="SUPFAM" id="SSF51735">
    <property type="entry name" value="NAD(P)-binding Rossmann-fold domains"/>
    <property type="match status" value="1"/>
</dbReference>
<evidence type="ECO:0000256" key="1">
    <source>
        <dbReference type="RuleBase" id="RU363097"/>
    </source>
</evidence>
<evidence type="ECO:0000259" key="2">
    <source>
        <dbReference type="Pfam" id="PF07993"/>
    </source>
</evidence>
<name>A0A067QF35_ZOONE</name>
<dbReference type="OMA" id="VGDITHE"/>
<dbReference type="InterPro" id="IPR026055">
    <property type="entry name" value="FAR"/>
</dbReference>
<proteinExistence type="inferred from homology"/>
<dbReference type="InParanoid" id="A0A067QF35"/>
<evidence type="ECO:0000313" key="3">
    <source>
        <dbReference type="EMBL" id="KDR02968.1"/>
    </source>
</evidence>
<dbReference type="GO" id="GO:0102965">
    <property type="term" value="F:alcohol-forming long-chain fatty acyl-CoA reductase activity"/>
    <property type="evidence" value="ECO:0007669"/>
    <property type="project" value="UniProtKB-EC"/>
</dbReference>